<sequence length="126" mass="14464">MNGLILIAIITISIVLYNLYMSFVIYNHEVAILPGTAKEQVQSGKYTHILDVRMKTGWEHNHFPDAISIPLHKISMKTLAENNIKPNETILIYSDSNICAYRAYKKLKKLSFVKVYYLLGSYINII</sequence>
<dbReference type="Gene3D" id="3.40.250.10">
    <property type="entry name" value="Rhodanese-like domain"/>
    <property type="match status" value="1"/>
</dbReference>
<keyword evidence="1" id="KW-1133">Transmembrane helix</keyword>
<feature type="transmembrane region" description="Helical" evidence="1">
    <location>
        <begin position="6"/>
        <end position="26"/>
    </location>
</feature>
<accession>A0A6C0CUK9</accession>
<name>A0A6C0CUK9_9ZZZZ</name>
<organism evidence="3">
    <name type="scientific">viral metagenome</name>
    <dbReference type="NCBI Taxonomy" id="1070528"/>
    <lineage>
        <taxon>unclassified sequences</taxon>
        <taxon>metagenomes</taxon>
        <taxon>organismal metagenomes</taxon>
    </lineage>
</organism>
<dbReference type="InterPro" id="IPR036873">
    <property type="entry name" value="Rhodanese-like_dom_sf"/>
</dbReference>
<evidence type="ECO:0000256" key="1">
    <source>
        <dbReference type="SAM" id="Phobius"/>
    </source>
</evidence>
<feature type="domain" description="Rhodanese" evidence="2">
    <location>
        <begin position="47"/>
        <end position="124"/>
    </location>
</feature>
<dbReference type="PROSITE" id="PS50206">
    <property type="entry name" value="RHODANESE_3"/>
    <property type="match status" value="1"/>
</dbReference>
<dbReference type="SUPFAM" id="SSF52821">
    <property type="entry name" value="Rhodanese/Cell cycle control phosphatase"/>
    <property type="match status" value="1"/>
</dbReference>
<dbReference type="CDD" id="cd00158">
    <property type="entry name" value="RHOD"/>
    <property type="match status" value="1"/>
</dbReference>
<evidence type="ECO:0000259" key="2">
    <source>
        <dbReference type="PROSITE" id="PS50206"/>
    </source>
</evidence>
<reference evidence="3" key="1">
    <citation type="journal article" date="2020" name="Nature">
        <title>Giant virus diversity and host interactions through global metagenomics.</title>
        <authorList>
            <person name="Schulz F."/>
            <person name="Roux S."/>
            <person name="Paez-Espino D."/>
            <person name="Jungbluth S."/>
            <person name="Walsh D.A."/>
            <person name="Denef V.J."/>
            <person name="McMahon K.D."/>
            <person name="Konstantinidis K.T."/>
            <person name="Eloe-Fadrosh E.A."/>
            <person name="Kyrpides N.C."/>
            <person name="Woyke T."/>
        </authorList>
    </citation>
    <scope>NUCLEOTIDE SEQUENCE</scope>
    <source>
        <strain evidence="3">GVMAG-M-3300021962-46</strain>
    </source>
</reference>
<dbReference type="AlphaFoldDB" id="A0A6C0CUK9"/>
<dbReference type="EMBL" id="MN739480">
    <property type="protein sequence ID" value="QHT07185.1"/>
    <property type="molecule type" value="Genomic_DNA"/>
</dbReference>
<proteinExistence type="predicted"/>
<dbReference type="SMART" id="SM00450">
    <property type="entry name" value="RHOD"/>
    <property type="match status" value="1"/>
</dbReference>
<dbReference type="Pfam" id="PF00581">
    <property type="entry name" value="Rhodanese"/>
    <property type="match status" value="1"/>
</dbReference>
<keyword evidence="1" id="KW-0472">Membrane</keyword>
<evidence type="ECO:0000313" key="3">
    <source>
        <dbReference type="EMBL" id="QHT07185.1"/>
    </source>
</evidence>
<dbReference type="InterPro" id="IPR001763">
    <property type="entry name" value="Rhodanese-like_dom"/>
</dbReference>
<protein>
    <recommendedName>
        <fullName evidence="2">Rhodanese domain-containing protein</fullName>
    </recommendedName>
</protein>
<keyword evidence="1" id="KW-0812">Transmembrane</keyword>